<dbReference type="OrthoDB" id="2564984at2759"/>
<gene>
    <name evidence="14" type="ORF">WH47_12242</name>
</gene>
<accession>A0A0L7RAH4</accession>
<evidence type="ECO:0000256" key="12">
    <source>
        <dbReference type="SAM" id="MobiDB-lite"/>
    </source>
</evidence>
<evidence type="ECO:0000256" key="4">
    <source>
        <dbReference type="ARBA" id="ARBA00022490"/>
    </source>
</evidence>
<feature type="compositionally biased region" description="Low complexity" evidence="12">
    <location>
        <begin position="15"/>
        <end position="25"/>
    </location>
</feature>
<dbReference type="GO" id="GO:0005765">
    <property type="term" value="C:lysosomal membrane"/>
    <property type="evidence" value="ECO:0007669"/>
    <property type="project" value="UniProtKB-SubCell"/>
</dbReference>
<dbReference type="InterPro" id="IPR019317">
    <property type="entry name" value="BRI3"/>
</dbReference>
<evidence type="ECO:0000256" key="6">
    <source>
        <dbReference type="ARBA" id="ARBA00022989"/>
    </source>
</evidence>
<dbReference type="Pfam" id="PF10164">
    <property type="entry name" value="BRI3"/>
    <property type="match status" value="1"/>
</dbReference>
<comment type="subunit">
    <text evidence="11">Interacts with BRI3BP. Interacts with MGAT1 and IFITM3.</text>
</comment>
<keyword evidence="6 13" id="KW-1133">Transmembrane helix</keyword>
<proteinExistence type="inferred from homology"/>
<feature type="transmembrane region" description="Helical" evidence="13">
    <location>
        <begin position="87"/>
        <end position="105"/>
    </location>
</feature>
<evidence type="ECO:0000256" key="7">
    <source>
        <dbReference type="ARBA" id="ARBA00023136"/>
    </source>
</evidence>
<name>A0A0L7RAH4_9HYME</name>
<comment type="similarity">
    <text evidence="3">Belongs to the BRI3 family.</text>
</comment>
<keyword evidence="8" id="KW-0458">Lysosome</keyword>
<evidence type="ECO:0000256" key="1">
    <source>
        <dbReference type="ARBA" id="ARBA00004155"/>
    </source>
</evidence>
<dbReference type="AlphaFoldDB" id="A0A0L7RAH4"/>
<evidence type="ECO:0000256" key="5">
    <source>
        <dbReference type="ARBA" id="ARBA00022692"/>
    </source>
</evidence>
<keyword evidence="4" id="KW-0963">Cytoplasm</keyword>
<evidence type="ECO:0000256" key="3">
    <source>
        <dbReference type="ARBA" id="ARBA00008090"/>
    </source>
</evidence>
<dbReference type="Proteomes" id="UP000053825">
    <property type="component" value="Unassembled WGS sequence"/>
</dbReference>
<dbReference type="PANTHER" id="PTHR13551:SF1">
    <property type="entry name" value="MEMBRANE PROTEIN BRI3"/>
    <property type="match status" value="1"/>
</dbReference>
<evidence type="ECO:0000256" key="9">
    <source>
        <dbReference type="ARBA" id="ARBA00035284"/>
    </source>
</evidence>
<dbReference type="GO" id="GO:0048471">
    <property type="term" value="C:perinuclear region of cytoplasm"/>
    <property type="evidence" value="ECO:0007669"/>
    <property type="project" value="UniProtKB-SubCell"/>
</dbReference>
<evidence type="ECO:0000256" key="2">
    <source>
        <dbReference type="ARBA" id="ARBA00004556"/>
    </source>
</evidence>
<evidence type="ECO:0000256" key="8">
    <source>
        <dbReference type="ARBA" id="ARBA00023228"/>
    </source>
</evidence>
<evidence type="ECO:0000256" key="11">
    <source>
        <dbReference type="ARBA" id="ARBA00046593"/>
    </source>
</evidence>
<evidence type="ECO:0000313" key="14">
    <source>
        <dbReference type="EMBL" id="KOC67912.1"/>
    </source>
</evidence>
<organism evidence="14 15">
    <name type="scientific">Habropoda laboriosa</name>
    <dbReference type="NCBI Taxonomy" id="597456"/>
    <lineage>
        <taxon>Eukaryota</taxon>
        <taxon>Metazoa</taxon>
        <taxon>Ecdysozoa</taxon>
        <taxon>Arthropoda</taxon>
        <taxon>Hexapoda</taxon>
        <taxon>Insecta</taxon>
        <taxon>Pterygota</taxon>
        <taxon>Neoptera</taxon>
        <taxon>Endopterygota</taxon>
        <taxon>Hymenoptera</taxon>
        <taxon>Apocrita</taxon>
        <taxon>Aculeata</taxon>
        <taxon>Apoidea</taxon>
        <taxon>Anthophila</taxon>
        <taxon>Apidae</taxon>
        <taxon>Habropoda</taxon>
    </lineage>
</organism>
<keyword evidence="7 13" id="KW-0472">Membrane</keyword>
<keyword evidence="5 13" id="KW-0812">Transmembrane</keyword>
<keyword evidence="15" id="KW-1185">Reference proteome</keyword>
<dbReference type="PANTHER" id="PTHR13551">
    <property type="entry name" value="BRAIN PROTEIN I3"/>
    <property type="match status" value="1"/>
</dbReference>
<comment type="subcellular location">
    <subcellularLocation>
        <location evidence="2">Cytoplasm</location>
        <location evidence="2">Perinuclear region</location>
    </subcellularLocation>
    <subcellularLocation>
        <location evidence="1">Lysosome membrane</location>
        <topology evidence="1">Multi-pass membrane protein</topology>
    </subcellularLocation>
</comment>
<reference evidence="14 15" key="1">
    <citation type="submission" date="2015-07" db="EMBL/GenBank/DDBJ databases">
        <title>The genome of Habropoda laboriosa.</title>
        <authorList>
            <person name="Pan H."/>
            <person name="Kapheim K."/>
        </authorList>
    </citation>
    <scope>NUCLEOTIDE SEQUENCE [LARGE SCALE GENOMIC DNA]</scope>
    <source>
        <strain evidence="14">0110345459</strain>
    </source>
</reference>
<feature type="region of interest" description="Disordered" evidence="12">
    <location>
        <begin position="1"/>
        <end position="39"/>
    </location>
</feature>
<evidence type="ECO:0000313" key="15">
    <source>
        <dbReference type="Proteomes" id="UP000053825"/>
    </source>
</evidence>
<dbReference type="EMBL" id="KQ414618">
    <property type="protein sequence ID" value="KOC67912.1"/>
    <property type="molecule type" value="Genomic_DNA"/>
</dbReference>
<sequence length="119" mass="12667">MQSEDLPTSQPPPSYYSMQSGGSTSWPPPPGYYPGTGAPSSMQPTYGSMQPAYGSVHSTTIVLPNTVLAGGCPACRVGTMEDDFTCLGLLCALLCFPFGIIYCLLCRTRRCSNCGAYFD</sequence>
<evidence type="ECO:0000256" key="10">
    <source>
        <dbReference type="ARBA" id="ARBA00035449"/>
    </source>
</evidence>
<evidence type="ECO:0000256" key="13">
    <source>
        <dbReference type="SAM" id="Phobius"/>
    </source>
</evidence>
<protein>
    <recommendedName>
        <fullName evidence="9">Membrane protein BRI3</fullName>
    </recommendedName>
    <alternativeName>
        <fullName evidence="10">Brain protein I3</fullName>
    </alternativeName>
</protein>